<reference evidence="1" key="1">
    <citation type="submission" date="2022-02" db="EMBL/GenBank/DDBJ databases">
        <authorList>
            <person name="Henning P.M."/>
            <person name="McCubbin A.G."/>
            <person name="Shore J.S."/>
        </authorList>
    </citation>
    <scope>NUCLEOTIDE SEQUENCE</scope>
    <source>
        <strain evidence="1">F60SS</strain>
        <tissue evidence="1">Leaves</tissue>
    </source>
</reference>
<keyword evidence="2" id="KW-1185">Reference proteome</keyword>
<name>A0A9Q0F6A3_9ROSI</name>
<organism evidence="1 2">
    <name type="scientific">Turnera subulata</name>
    <dbReference type="NCBI Taxonomy" id="218843"/>
    <lineage>
        <taxon>Eukaryota</taxon>
        <taxon>Viridiplantae</taxon>
        <taxon>Streptophyta</taxon>
        <taxon>Embryophyta</taxon>
        <taxon>Tracheophyta</taxon>
        <taxon>Spermatophyta</taxon>
        <taxon>Magnoliopsida</taxon>
        <taxon>eudicotyledons</taxon>
        <taxon>Gunneridae</taxon>
        <taxon>Pentapetalae</taxon>
        <taxon>rosids</taxon>
        <taxon>fabids</taxon>
        <taxon>Malpighiales</taxon>
        <taxon>Passifloraceae</taxon>
        <taxon>Turnera</taxon>
    </lineage>
</organism>
<dbReference type="AlphaFoldDB" id="A0A9Q0F6A3"/>
<feature type="non-terminal residue" evidence="1">
    <location>
        <position position="1"/>
    </location>
</feature>
<gene>
    <name evidence="1" type="ORF">Tsubulata_024281</name>
</gene>
<evidence type="ECO:0000313" key="2">
    <source>
        <dbReference type="Proteomes" id="UP001141552"/>
    </source>
</evidence>
<protein>
    <submittedName>
        <fullName evidence="1">Uncharacterized protein</fullName>
    </submittedName>
</protein>
<evidence type="ECO:0000313" key="1">
    <source>
        <dbReference type="EMBL" id="KAJ4824930.1"/>
    </source>
</evidence>
<dbReference type="EMBL" id="JAKUCV010007056">
    <property type="protein sequence ID" value="KAJ4824930.1"/>
    <property type="molecule type" value="Genomic_DNA"/>
</dbReference>
<reference evidence="1" key="2">
    <citation type="journal article" date="2023" name="Plants (Basel)">
        <title>Annotation of the Turnera subulata (Passifloraceae) Draft Genome Reveals the S-Locus Evolved after the Divergence of Turneroideae from Passifloroideae in a Stepwise Manner.</title>
        <authorList>
            <person name="Henning P.M."/>
            <person name="Roalson E.H."/>
            <person name="Mir W."/>
            <person name="McCubbin A.G."/>
            <person name="Shore J.S."/>
        </authorList>
    </citation>
    <scope>NUCLEOTIDE SEQUENCE</scope>
    <source>
        <strain evidence="1">F60SS</strain>
    </source>
</reference>
<feature type="non-terminal residue" evidence="1">
    <location>
        <position position="77"/>
    </location>
</feature>
<sequence length="77" mass="8937">HEGRGSETRGVGYWCCCGELQVVQLTKFHYRLANHLGGEIPKLHCRTTTWTGTFMKMRSMAKRYIAVHLRVLKDEDK</sequence>
<accession>A0A9Q0F6A3</accession>
<dbReference type="Proteomes" id="UP001141552">
    <property type="component" value="Unassembled WGS sequence"/>
</dbReference>
<comment type="caution">
    <text evidence="1">The sequence shown here is derived from an EMBL/GenBank/DDBJ whole genome shotgun (WGS) entry which is preliminary data.</text>
</comment>
<proteinExistence type="predicted"/>